<name>A0A1I0BWG9_9FIRM</name>
<sequence>MFTRETLDQLLSKGKDKNLSLYLSTGFQEKDPQQGKIKLKNLLKEGESQLLKQGVKKSQLKKYTGSIEKLIEDTKFWNNESKGIAIFATEEDFQYYSMPVDFASRAFVTDELYIQPLFPVFQRNGQFYILAISQNDLRLLHCTRDDVREIKLENVPTSIHETLQYDVVEKQIQFSTKTPSNIDGKRSAVFHGQGFGMEDEKVNILRYCQEIDAGLSKQLINENIPLILAGVQYLFPIYKEANKLPNLLDEGIIGNPEEFSNKELQKKGWSIIEPYFKKEEMEAIAKYNNLLGTGKSSNDIHEIVSAAYNQKIEALLVTKGKEVWGCYDKENNSVELHPEEIDNSQELLNFAAIHTFTNGGKVYVIEREEMPENTLYLAIFRY</sequence>
<organism evidence="1 2">
    <name type="scientific">Natronincola peptidivorans</name>
    <dbReference type="NCBI Taxonomy" id="426128"/>
    <lineage>
        <taxon>Bacteria</taxon>
        <taxon>Bacillati</taxon>
        <taxon>Bacillota</taxon>
        <taxon>Clostridia</taxon>
        <taxon>Peptostreptococcales</taxon>
        <taxon>Natronincolaceae</taxon>
        <taxon>Natronincola</taxon>
    </lineage>
</organism>
<dbReference type="InterPro" id="IPR040837">
    <property type="entry name" value="Bact_RF_family7"/>
</dbReference>
<keyword evidence="2" id="KW-1185">Reference proteome</keyword>
<protein>
    <submittedName>
        <fullName evidence="1">Uncharacterized protein</fullName>
    </submittedName>
</protein>
<evidence type="ECO:0000313" key="1">
    <source>
        <dbReference type="EMBL" id="SET11445.1"/>
    </source>
</evidence>
<proteinExistence type="predicted"/>
<reference evidence="1 2" key="1">
    <citation type="submission" date="2016-10" db="EMBL/GenBank/DDBJ databases">
        <authorList>
            <person name="de Groot N.N."/>
        </authorList>
    </citation>
    <scope>NUCLEOTIDE SEQUENCE [LARGE SCALE GENOMIC DNA]</scope>
    <source>
        <strain evidence="1 2">DSM 18979</strain>
    </source>
</reference>
<dbReference type="EMBL" id="FOHU01000004">
    <property type="protein sequence ID" value="SET11445.1"/>
    <property type="molecule type" value="Genomic_DNA"/>
</dbReference>
<accession>A0A1I0BWG9</accession>
<dbReference type="Pfam" id="PF18849">
    <property type="entry name" value="baeRF_family7"/>
    <property type="match status" value="1"/>
</dbReference>
<dbReference type="RefSeq" id="WP_090441518.1">
    <property type="nucleotide sequence ID" value="NZ_FOHU01000004.1"/>
</dbReference>
<gene>
    <name evidence="1" type="ORF">SAMN05660297_01454</name>
</gene>
<evidence type="ECO:0000313" key="2">
    <source>
        <dbReference type="Proteomes" id="UP000199568"/>
    </source>
</evidence>
<dbReference type="OrthoDB" id="4393931at2"/>
<dbReference type="STRING" id="426128.SAMN05660297_01454"/>
<dbReference type="Proteomes" id="UP000199568">
    <property type="component" value="Unassembled WGS sequence"/>
</dbReference>
<dbReference type="AlphaFoldDB" id="A0A1I0BWG9"/>